<organism evidence="8 9">
    <name type="scientific">Kineococcus xinjiangensis</name>
    <dbReference type="NCBI Taxonomy" id="512762"/>
    <lineage>
        <taxon>Bacteria</taxon>
        <taxon>Bacillati</taxon>
        <taxon>Actinomycetota</taxon>
        <taxon>Actinomycetes</taxon>
        <taxon>Kineosporiales</taxon>
        <taxon>Kineosporiaceae</taxon>
        <taxon>Kineococcus</taxon>
    </lineage>
</organism>
<dbReference type="SMART" id="SM00421">
    <property type="entry name" value="HTH_LUXR"/>
    <property type="match status" value="1"/>
</dbReference>
<feature type="domain" description="HTH luxR-type" evidence="6">
    <location>
        <begin position="147"/>
        <end position="212"/>
    </location>
</feature>
<keyword evidence="9" id="KW-1185">Reference proteome</keyword>
<evidence type="ECO:0000256" key="2">
    <source>
        <dbReference type="ARBA" id="ARBA00023015"/>
    </source>
</evidence>
<evidence type="ECO:0000259" key="7">
    <source>
        <dbReference type="PROSITE" id="PS50110"/>
    </source>
</evidence>
<evidence type="ECO:0000256" key="5">
    <source>
        <dbReference type="PROSITE-ProRule" id="PRU00169"/>
    </source>
</evidence>
<comment type="caution">
    <text evidence="8">The sequence shown here is derived from an EMBL/GenBank/DDBJ whole genome shotgun (WGS) entry which is preliminary data.</text>
</comment>
<dbReference type="InterPro" id="IPR039420">
    <property type="entry name" value="WalR-like"/>
</dbReference>
<dbReference type="PROSITE" id="PS50110">
    <property type="entry name" value="RESPONSE_REGULATORY"/>
    <property type="match status" value="1"/>
</dbReference>
<evidence type="ECO:0000256" key="4">
    <source>
        <dbReference type="ARBA" id="ARBA00023163"/>
    </source>
</evidence>
<proteinExistence type="predicted"/>
<keyword evidence="3 8" id="KW-0238">DNA-binding</keyword>
<dbReference type="InterPro" id="IPR001789">
    <property type="entry name" value="Sig_transdc_resp-reg_receiver"/>
</dbReference>
<protein>
    <submittedName>
        <fullName evidence="8">DNA-binding NarL/FixJ family response regulator</fullName>
    </submittedName>
</protein>
<dbReference type="RefSeq" id="WP_211291062.1">
    <property type="nucleotide sequence ID" value="NZ_PTJD01000007.1"/>
</dbReference>
<feature type="modified residue" description="4-aspartylphosphate" evidence="5">
    <location>
        <position position="55"/>
    </location>
</feature>
<keyword evidence="2" id="KW-0805">Transcription regulation</keyword>
<keyword evidence="4" id="KW-0804">Transcription</keyword>
<name>A0A2S6IKA4_9ACTN</name>
<dbReference type="InterPro" id="IPR011006">
    <property type="entry name" value="CheY-like_superfamily"/>
</dbReference>
<dbReference type="GO" id="GO:0003677">
    <property type="term" value="F:DNA binding"/>
    <property type="evidence" value="ECO:0007669"/>
    <property type="project" value="UniProtKB-KW"/>
</dbReference>
<dbReference type="PANTHER" id="PTHR43214:SF24">
    <property type="entry name" value="TRANSCRIPTIONAL REGULATORY PROTEIN NARL-RELATED"/>
    <property type="match status" value="1"/>
</dbReference>
<reference evidence="8 9" key="1">
    <citation type="submission" date="2018-02" db="EMBL/GenBank/DDBJ databases">
        <title>Genomic Encyclopedia of Archaeal and Bacterial Type Strains, Phase II (KMG-II): from individual species to whole genera.</title>
        <authorList>
            <person name="Goeker M."/>
        </authorList>
    </citation>
    <scope>NUCLEOTIDE SEQUENCE [LARGE SCALE GENOMIC DNA]</scope>
    <source>
        <strain evidence="8 9">DSM 22857</strain>
    </source>
</reference>
<dbReference type="Proteomes" id="UP000239485">
    <property type="component" value="Unassembled WGS sequence"/>
</dbReference>
<dbReference type="Pfam" id="PF00072">
    <property type="entry name" value="Response_reg"/>
    <property type="match status" value="1"/>
</dbReference>
<keyword evidence="1 5" id="KW-0597">Phosphoprotein</keyword>
<dbReference type="InterPro" id="IPR000792">
    <property type="entry name" value="Tscrpt_reg_LuxR_C"/>
</dbReference>
<dbReference type="SUPFAM" id="SSF46894">
    <property type="entry name" value="C-terminal effector domain of the bipartite response regulators"/>
    <property type="match status" value="1"/>
</dbReference>
<dbReference type="CDD" id="cd17535">
    <property type="entry name" value="REC_NarL-like"/>
    <property type="match status" value="1"/>
</dbReference>
<evidence type="ECO:0000256" key="3">
    <source>
        <dbReference type="ARBA" id="ARBA00023125"/>
    </source>
</evidence>
<dbReference type="GO" id="GO:0000160">
    <property type="term" value="P:phosphorelay signal transduction system"/>
    <property type="evidence" value="ECO:0007669"/>
    <property type="project" value="InterPro"/>
</dbReference>
<evidence type="ECO:0000256" key="1">
    <source>
        <dbReference type="ARBA" id="ARBA00022553"/>
    </source>
</evidence>
<gene>
    <name evidence="8" type="ORF">CLV92_107142</name>
</gene>
<dbReference type="InterPro" id="IPR058245">
    <property type="entry name" value="NreC/VraR/RcsB-like_REC"/>
</dbReference>
<accession>A0A2S6IKA4</accession>
<dbReference type="SUPFAM" id="SSF52172">
    <property type="entry name" value="CheY-like"/>
    <property type="match status" value="1"/>
</dbReference>
<dbReference type="SMART" id="SM00448">
    <property type="entry name" value="REC"/>
    <property type="match status" value="1"/>
</dbReference>
<evidence type="ECO:0000259" key="6">
    <source>
        <dbReference type="PROSITE" id="PS50043"/>
    </source>
</evidence>
<dbReference type="PROSITE" id="PS00622">
    <property type="entry name" value="HTH_LUXR_1"/>
    <property type="match status" value="1"/>
</dbReference>
<dbReference type="AlphaFoldDB" id="A0A2S6IKA4"/>
<dbReference type="EMBL" id="PTJD01000007">
    <property type="protein sequence ID" value="PPK94639.1"/>
    <property type="molecule type" value="Genomic_DNA"/>
</dbReference>
<dbReference type="PROSITE" id="PS50043">
    <property type="entry name" value="HTH_LUXR_2"/>
    <property type="match status" value="1"/>
</dbReference>
<dbReference type="PANTHER" id="PTHR43214">
    <property type="entry name" value="TWO-COMPONENT RESPONSE REGULATOR"/>
    <property type="match status" value="1"/>
</dbReference>
<evidence type="ECO:0000313" key="9">
    <source>
        <dbReference type="Proteomes" id="UP000239485"/>
    </source>
</evidence>
<dbReference type="Pfam" id="PF00196">
    <property type="entry name" value="GerE"/>
    <property type="match status" value="1"/>
</dbReference>
<dbReference type="PRINTS" id="PR00038">
    <property type="entry name" value="HTHLUXR"/>
</dbReference>
<dbReference type="InterPro" id="IPR016032">
    <property type="entry name" value="Sig_transdc_resp-reg_C-effctor"/>
</dbReference>
<dbReference type="GO" id="GO:0006355">
    <property type="term" value="P:regulation of DNA-templated transcription"/>
    <property type="evidence" value="ECO:0007669"/>
    <property type="project" value="InterPro"/>
</dbReference>
<dbReference type="Gene3D" id="3.40.50.2300">
    <property type="match status" value="1"/>
</dbReference>
<sequence>MTGLRVVLVEDHPVYRQGLALLLAEDDITVVAEAGTAAEGLAAVAEHLPDVVVMDVHLPDRSGVQVTRHLSTHHAGVGVLVLTMDSSDDTALAALRAGARGYLLKEAAAETIGRAVAAVARGELLVAAPVAARMAGLLTRSSPGPAGTVLPAGLTVRELEVLDLVSRGLGNCEIARRLFLAEKTVRNNVTALLSKTGVGSRAALVALAHEHRLAGAEPDDG</sequence>
<evidence type="ECO:0000313" key="8">
    <source>
        <dbReference type="EMBL" id="PPK94639.1"/>
    </source>
</evidence>
<dbReference type="CDD" id="cd06170">
    <property type="entry name" value="LuxR_C_like"/>
    <property type="match status" value="1"/>
</dbReference>
<feature type="domain" description="Response regulatory" evidence="7">
    <location>
        <begin position="5"/>
        <end position="120"/>
    </location>
</feature>